<accession>A0A1G7RTV1</accession>
<keyword evidence="2" id="KW-0238">DNA-binding</keyword>
<dbReference type="AlphaFoldDB" id="A0A1G7RTV1"/>
<evidence type="ECO:0000313" key="2">
    <source>
        <dbReference type="EMBL" id="SDG14257.1"/>
    </source>
</evidence>
<dbReference type="OrthoDB" id="4146344at2"/>
<reference evidence="2 3" key="1">
    <citation type="submission" date="2016-10" db="EMBL/GenBank/DDBJ databases">
        <authorList>
            <person name="de Groot N.N."/>
        </authorList>
    </citation>
    <scope>NUCLEOTIDE SEQUENCE [LARGE SCALE GENOMIC DNA]</scope>
    <source>
        <strain evidence="2 3">LMG 2247</strain>
    </source>
</reference>
<gene>
    <name evidence="2" type="ORF">SAMN05216466_102261</name>
</gene>
<dbReference type="Gene3D" id="1.10.150.690">
    <property type="entry name" value="DUF2063"/>
    <property type="match status" value="1"/>
</dbReference>
<feature type="domain" description="Putative DNA-binding" evidence="1">
    <location>
        <begin position="13"/>
        <end position="101"/>
    </location>
</feature>
<dbReference type="EMBL" id="FNCJ01000002">
    <property type="protein sequence ID" value="SDG14257.1"/>
    <property type="molecule type" value="Genomic_DNA"/>
</dbReference>
<dbReference type="RefSeq" id="WP_090682303.1">
    <property type="nucleotide sequence ID" value="NZ_CADERL010000002.1"/>
</dbReference>
<evidence type="ECO:0000259" key="1">
    <source>
        <dbReference type="Pfam" id="PF09836"/>
    </source>
</evidence>
<proteinExistence type="predicted"/>
<dbReference type="InterPro" id="IPR044922">
    <property type="entry name" value="DUF2063_N_sf"/>
</dbReference>
<dbReference type="Pfam" id="PF09836">
    <property type="entry name" value="DUF2063"/>
    <property type="match status" value="1"/>
</dbReference>
<evidence type="ECO:0000313" key="3">
    <source>
        <dbReference type="Proteomes" id="UP000199706"/>
    </source>
</evidence>
<sequence>MRPENPSGGHATAFALGLTDPSITAPEDVIAAPGKRVVKRYNVYRNNVTVSLIDALAAVYPAIQRITGADFFRAMARFHLRATPPTSPLLFEYGRDFPAFIESYEYAREMPWLADTARIERAWLDAYHAADLPVLAAEALAGIEPASLAEVRFTPHPAARVVRSRYPAVAIFAMNRNDGPVTPLRSSEAEDALVTRPEHEVLVSRLPAGGAAFLTHLLEGASLGEAVAAAFQEAPSFDIQANLAGMLSAGVFNGIQHGD</sequence>
<dbReference type="Proteomes" id="UP000199706">
    <property type="component" value="Unassembled WGS sequence"/>
</dbReference>
<dbReference type="GO" id="GO:0003677">
    <property type="term" value="F:DNA binding"/>
    <property type="evidence" value="ECO:0007669"/>
    <property type="project" value="UniProtKB-KW"/>
</dbReference>
<name>A0A1G7RTV1_9BURK</name>
<dbReference type="InterPro" id="IPR018640">
    <property type="entry name" value="DUF2063"/>
</dbReference>
<organism evidence="2 3">
    <name type="scientific">Paraburkholderia phenazinium</name>
    <dbReference type="NCBI Taxonomy" id="60549"/>
    <lineage>
        <taxon>Bacteria</taxon>
        <taxon>Pseudomonadati</taxon>
        <taxon>Pseudomonadota</taxon>
        <taxon>Betaproteobacteria</taxon>
        <taxon>Burkholderiales</taxon>
        <taxon>Burkholderiaceae</taxon>
        <taxon>Paraburkholderia</taxon>
    </lineage>
</organism>
<protein>
    <submittedName>
        <fullName evidence="2">Putative DNA-binding domain-containing protein</fullName>
    </submittedName>
</protein>